<evidence type="ECO:0000313" key="1">
    <source>
        <dbReference type="EMBL" id="ELQ57972.1"/>
    </source>
</evidence>
<organism>
    <name type="scientific">Pyricularia oryzae (strain P131)</name>
    <name type="common">Rice blast fungus</name>
    <name type="synonym">Magnaporthe oryzae</name>
    <dbReference type="NCBI Taxonomy" id="1143193"/>
    <lineage>
        <taxon>Eukaryota</taxon>
        <taxon>Fungi</taxon>
        <taxon>Dikarya</taxon>
        <taxon>Ascomycota</taxon>
        <taxon>Pezizomycotina</taxon>
        <taxon>Sordariomycetes</taxon>
        <taxon>Sordariomycetidae</taxon>
        <taxon>Magnaporthales</taxon>
        <taxon>Pyriculariaceae</taxon>
        <taxon>Pyricularia</taxon>
    </lineage>
</organism>
<sequence length="51" mass="5778">HQSQDFDLLVNRYQIKRSKGKGFIRMDPILAQVAQNLATLVASIRQHQVSG</sequence>
<reference evidence="1" key="1">
    <citation type="journal article" date="2012" name="PLoS Genet.">
        <title>Comparative analysis of the genomes of two field isolates of the rice blast fungus Magnaporthe oryzae.</title>
        <authorList>
            <person name="Xue M."/>
            <person name="Yang J."/>
            <person name="Li Z."/>
            <person name="Hu S."/>
            <person name="Yao N."/>
            <person name="Dean R.A."/>
            <person name="Zhao W."/>
            <person name="Shen M."/>
            <person name="Zhang H."/>
            <person name="Li C."/>
            <person name="Liu L."/>
            <person name="Cao L."/>
            <person name="Xu X."/>
            <person name="Xing Y."/>
            <person name="Hsiang T."/>
            <person name="Zhang Z."/>
            <person name="Xu J.R."/>
            <person name="Peng Y.L."/>
        </authorList>
    </citation>
    <scope>NUCLEOTIDE SEQUENCE [LARGE SCALE GENOMIC DNA]</scope>
    <source>
        <strain evidence="1">P131</strain>
    </source>
</reference>
<evidence type="ECO:0008006" key="2">
    <source>
        <dbReference type="Google" id="ProtNLM"/>
    </source>
</evidence>
<accession>L7IPT8</accession>
<name>L7IPT8_PYRO1</name>
<proteinExistence type="predicted"/>
<gene>
    <name evidence="1" type="ORF">OOW_P131scaffold01760g1</name>
</gene>
<dbReference type="AlphaFoldDB" id="L7IPT8"/>
<dbReference type="EMBL" id="JH794424">
    <property type="protein sequence ID" value="ELQ57972.1"/>
    <property type="molecule type" value="Genomic_DNA"/>
</dbReference>
<protein>
    <recommendedName>
        <fullName evidence="2">Transcriptional regulator</fullName>
    </recommendedName>
</protein>
<feature type="non-terminal residue" evidence="1">
    <location>
        <position position="1"/>
    </location>
</feature>